<evidence type="ECO:0000256" key="1">
    <source>
        <dbReference type="SAM" id="MobiDB-lite"/>
    </source>
</evidence>
<dbReference type="InterPro" id="IPR018244">
    <property type="entry name" value="Allrgn_V5/Tpx1_CS"/>
</dbReference>
<gene>
    <name evidence="4" type="ORF">HK097_001734</name>
</gene>
<dbReference type="GO" id="GO:0005576">
    <property type="term" value="C:extracellular region"/>
    <property type="evidence" value="ECO:0007669"/>
    <property type="project" value="InterPro"/>
</dbReference>
<proteinExistence type="predicted"/>
<comment type="caution">
    <text evidence="4">The sequence shown here is derived from an EMBL/GenBank/DDBJ whole genome shotgun (WGS) entry which is preliminary data.</text>
</comment>
<evidence type="ECO:0000313" key="5">
    <source>
        <dbReference type="Proteomes" id="UP001212841"/>
    </source>
</evidence>
<dbReference type="PROSITE" id="PS01009">
    <property type="entry name" value="CRISP_1"/>
    <property type="match status" value="1"/>
</dbReference>
<dbReference type="PANTHER" id="PTHR10334">
    <property type="entry name" value="CYSTEINE-RICH SECRETORY PROTEIN-RELATED"/>
    <property type="match status" value="1"/>
</dbReference>
<name>A0AAD5S435_9FUNG</name>
<evidence type="ECO:0000259" key="3">
    <source>
        <dbReference type="SMART" id="SM00198"/>
    </source>
</evidence>
<dbReference type="InterPro" id="IPR001283">
    <property type="entry name" value="CRISP-related"/>
</dbReference>
<protein>
    <recommendedName>
        <fullName evidence="3">SCP domain-containing protein</fullName>
    </recommendedName>
</protein>
<dbReference type="InterPro" id="IPR014044">
    <property type="entry name" value="CAP_dom"/>
</dbReference>
<dbReference type="Pfam" id="PF00188">
    <property type="entry name" value="CAP"/>
    <property type="match status" value="1"/>
</dbReference>
<feature type="domain" description="SCP" evidence="3">
    <location>
        <begin position="94"/>
        <end position="250"/>
    </location>
</feature>
<keyword evidence="2" id="KW-0732">Signal</keyword>
<accession>A0AAD5S435</accession>
<feature type="region of interest" description="Disordered" evidence="1">
    <location>
        <begin position="32"/>
        <end position="56"/>
    </location>
</feature>
<keyword evidence="5" id="KW-1185">Reference proteome</keyword>
<dbReference type="InterPro" id="IPR035940">
    <property type="entry name" value="CAP_sf"/>
</dbReference>
<organism evidence="4 5">
    <name type="scientific">Rhizophlyctis rosea</name>
    <dbReference type="NCBI Taxonomy" id="64517"/>
    <lineage>
        <taxon>Eukaryota</taxon>
        <taxon>Fungi</taxon>
        <taxon>Fungi incertae sedis</taxon>
        <taxon>Chytridiomycota</taxon>
        <taxon>Chytridiomycota incertae sedis</taxon>
        <taxon>Chytridiomycetes</taxon>
        <taxon>Rhizophlyctidales</taxon>
        <taxon>Rhizophlyctidaceae</taxon>
        <taxon>Rhizophlyctis</taxon>
    </lineage>
</organism>
<dbReference type="Gene3D" id="3.40.33.10">
    <property type="entry name" value="CAP"/>
    <property type="match status" value="1"/>
</dbReference>
<evidence type="ECO:0000256" key="2">
    <source>
        <dbReference type="SAM" id="SignalP"/>
    </source>
</evidence>
<dbReference type="Proteomes" id="UP001212841">
    <property type="component" value="Unassembled WGS sequence"/>
</dbReference>
<feature type="chain" id="PRO_5041910968" description="SCP domain-containing protein" evidence="2">
    <location>
        <begin position="23"/>
        <end position="254"/>
    </location>
</feature>
<dbReference type="SMART" id="SM00198">
    <property type="entry name" value="SCP"/>
    <property type="match status" value="1"/>
</dbReference>
<dbReference type="AlphaFoldDB" id="A0AAD5S435"/>
<feature type="compositionally biased region" description="Polar residues" evidence="1">
    <location>
        <begin position="47"/>
        <end position="56"/>
    </location>
</feature>
<dbReference type="EMBL" id="JADGJD010001351">
    <property type="protein sequence ID" value="KAJ3043474.1"/>
    <property type="molecule type" value="Genomic_DNA"/>
</dbReference>
<feature type="signal peptide" evidence="2">
    <location>
        <begin position="1"/>
        <end position="22"/>
    </location>
</feature>
<sequence>MHITPVLFSLFTLLLGSSRVAGAVVRPRQVLNAPSPTPTATITSPAQEATLTPTPTEPVQTFILPPQLAASPPPTTTTLDLSLPTDVPRGQNETQRIDCLNAHNDVRRNVTNLSPLKTAPVDLKYDVVLEEASCRWARYLAETKQFKHSYGAVGKYGENLHKISWSTARPLQQGPQLGSCRPAVTSWAKEVVYYKAGYKIGVDGNFAQYGHYTQIVWPSSLSVGCCGWQSLDRKDFVWACEYSPQGNYYGVAAY</sequence>
<reference evidence="4" key="1">
    <citation type="submission" date="2020-05" db="EMBL/GenBank/DDBJ databases">
        <title>Phylogenomic resolution of chytrid fungi.</title>
        <authorList>
            <person name="Stajich J.E."/>
            <person name="Amses K."/>
            <person name="Simmons R."/>
            <person name="Seto K."/>
            <person name="Myers J."/>
            <person name="Bonds A."/>
            <person name="Quandt C.A."/>
            <person name="Barry K."/>
            <person name="Liu P."/>
            <person name="Grigoriev I."/>
            <person name="Longcore J.E."/>
            <person name="James T.Y."/>
        </authorList>
    </citation>
    <scope>NUCLEOTIDE SEQUENCE</scope>
    <source>
        <strain evidence="4">JEL0318</strain>
    </source>
</reference>
<evidence type="ECO:0000313" key="4">
    <source>
        <dbReference type="EMBL" id="KAJ3043474.1"/>
    </source>
</evidence>
<dbReference type="PRINTS" id="PR00837">
    <property type="entry name" value="V5TPXLIKE"/>
</dbReference>
<dbReference type="SUPFAM" id="SSF55797">
    <property type="entry name" value="PR-1-like"/>
    <property type="match status" value="1"/>
</dbReference>